<dbReference type="AlphaFoldDB" id="A0A1G7D0S7"/>
<dbReference type="PROSITE" id="PS51371">
    <property type="entry name" value="CBS"/>
    <property type="match status" value="2"/>
</dbReference>
<evidence type="ECO:0000256" key="2">
    <source>
        <dbReference type="PROSITE-ProRule" id="PRU00703"/>
    </source>
</evidence>
<feature type="domain" description="CBS" evidence="3">
    <location>
        <begin position="7"/>
        <end position="63"/>
    </location>
</feature>
<dbReference type="InterPro" id="IPR000644">
    <property type="entry name" value="CBS_dom"/>
</dbReference>
<accession>A0A1G7D0S7</accession>
<evidence type="ECO:0000259" key="3">
    <source>
        <dbReference type="PROSITE" id="PS51371"/>
    </source>
</evidence>
<dbReference type="Proteomes" id="UP000198925">
    <property type="component" value="Unassembled WGS sequence"/>
</dbReference>
<dbReference type="SUPFAM" id="SSF54631">
    <property type="entry name" value="CBS-domain pair"/>
    <property type="match status" value="1"/>
</dbReference>
<dbReference type="RefSeq" id="WP_090665204.1">
    <property type="nucleotide sequence ID" value="NZ_FMZX01000038.1"/>
</dbReference>
<protein>
    <submittedName>
        <fullName evidence="4">CBS domain-containing protein</fullName>
    </submittedName>
</protein>
<evidence type="ECO:0000313" key="4">
    <source>
        <dbReference type="EMBL" id="SDE45168.1"/>
    </source>
</evidence>
<evidence type="ECO:0000256" key="1">
    <source>
        <dbReference type="ARBA" id="ARBA00023122"/>
    </source>
</evidence>
<evidence type="ECO:0000313" key="5">
    <source>
        <dbReference type="Proteomes" id="UP000198925"/>
    </source>
</evidence>
<organism evidence="4 5">
    <name type="scientific">Belnapia rosea</name>
    <dbReference type="NCBI Taxonomy" id="938405"/>
    <lineage>
        <taxon>Bacteria</taxon>
        <taxon>Pseudomonadati</taxon>
        <taxon>Pseudomonadota</taxon>
        <taxon>Alphaproteobacteria</taxon>
        <taxon>Acetobacterales</taxon>
        <taxon>Roseomonadaceae</taxon>
        <taxon>Belnapia</taxon>
    </lineage>
</organism>
<dbReference type="Pfam" id="PF00571">
    <property type="entry name" value="CBS"/>
    <property type="match status" value="2"/>
</dbReference>
<feature type="domain" description="CBS" evidence="3">
    <location>
        <begin position="72"/>
        <end position="129"/>
    </location>
</feature>
<proteinExistence type="predicted"/>
<reference evidence="4 5" key="1">
    <citation type="submission" date="2016-10" db="EMBL/GenBank/DDBJ databases">
        <authorList>
            <person name="de Groot N.N."/>
        </authorList>
    </citation>
    <scope>NUCLEOTIDE SEQUENCE [LARGE SCALE GENOMIC DNA]</scope>
    <source>
        <strain evidence="4 5">CPCC 100156</strain>
    </source>
</reference>
<keyword evidence="5" id="KW-1185">Reference proteome</keyword>
<dbReference type="PANTHER" id="PTHR43080">
    <property type="entry name" value="CBS DOMAIN-CONTAINING PROTEIN CBSX3, MITOCHONDRIAL"/>
    <property type="match status" value="1"/>
</dbReference>
<dbReference type="SMART" id="SM00116">
    <property type="entry name" value="CBS"/>
    <property type="match status" value="2"/>
</dbReference>
<name>A0A1G7D0S7_9PROT</name>
<sequence>MKVSEVMSRDVEFIDEEATVADAAVMMGELEVGALPVGTAERLQGIVTDRDILYRVVAKGLDSAAVRIREVMTRPVIGCGEDEPVQAVMDLMASHHIRRMPVRNAAGVVAGWITLADLSRRLLLDSGTLQASLREVTEAPA</sequence>
<dbReference type="InterPro" id="IPR051257">
    <property type="entry name" value="Diverse_CBS-Domain"/>
</dbReference>
<dbReference type="InterPro" id="IPR046342">
    <property type="entry name" value="CBS_dom_sf"/>
</dbReference>
<dbReference type="Gene3D" id="3.10.580.10">
    <property type="entry name" value="CBS-domain"/>
    <property type="match status" value="1"/>
</dbReference>
<dbReference type="PANTHER" id="PTHR43080:SF2">
    <property type="entry name" value="CBS DOMAIN-CONTAINING PROTEIN"/>
    <property type="match status" value="1"/>
</dbReference>
<dbReference type="EMBL" id="FMZX01000038">
    <property type="protein sequence ID" value="SDE45168.1"/>
    <property type="molecule type" value="Genomic_DNA"/>
</dbReference>
<keyword evidence="1 2" id="KW-0129">CBS domain</keyword>
<gene>
    <name evidence="4" type="ORF">SAMN04487779_103817</name>
</gene>